<accession>A0A167FSJ4</accession>
<evidence type="ECO:0000313" key="2">
    <source>
        <dbReference type="EMBL" id="ANB15648.1"/>
    </source>
</evidence>
<keyword evidence="1" id="KW-1133">Transmembrane helix</keyword>
<reference evidence="2 3" key="1">
    <citation type="submission" date="2016-02" db="EMBL/GenBank/DDBJ databases">
        <title>Complete genome sequence and transcriptome regulation of the pentose utilising yeast Sugiyamaella lignohabitans.</title>
        <authorList>
            <person name="Bellasio M."/>
            <person name="Peymann A."/>
            <person name="Valli M."/>
            <person name="Sipitzky M."/>
            <person name="Graf A."/>
            <person name="Sauer M."/>
            <person name="Marx H."/>
            <person name="Mattanovich D."/>
        </authorList>
    </citation>
    <scope>NUCLEOTIDE SEQUENCE [LARGE SCALE GENOMIC DNA]</scope>
    <source>
        <strain evidence="2 3">CBS 10342</strain>
    </source>
</reference>
<dbReference type="GeneID" id="30035290"/>
<evidence type="ECO:0000313" key="3">
    <source>
        <dbReference type="Proteomes" id="UP000189580"/>
    </source>
</evidence>
<keyword evidence="1" id="KW-0812">Transmembrane</keyword>
<dbReference type="Proteomes" id="UP000189580">
    <property type="component" value="Chromosome b"/>
</dbReference>
<keyword evidence="1" id="KW-0472">Membrane</keyword>
<dbReference type="PANTHER" id="PTHR42055">
    <property type="entry name" value="YALI0E03476P"/>
    <property type="match status" value="1"/>
</dbReference>
<dbReference type="OrthoDB" id="4090949at2759"/>
<dbReference type="KEGG" id="slb:AWJ20_3285"/>
<evidence type="ECO:0000256" key="1">
    <source>
        <dbReference type="SAM" id="Phobius"/>
    </source>
</evidence>
<feature type="transmembrane region" description="Helical" evidence="1">
    <location>
        <begin position="21"/>
        <end position="39"/>
    </location>
</feature>
<organism evidence="2 3">
    <name type="scientific">Sugiyamaella lignohabitans</name>
    <dbReference type="NCBI Taxonomy" id="796027"/>
    <lineage>
        <taxon>Eukaryota</taxon>
        <taxon>Fungi</taxon>
        <taxon>Dikarya</taxon>
        <taxon>Ascomycota</taxon>
        <taxon>Saccharomycotina</taxon>
        <taxon>Dipodascomycetes</taxon>
        <taxon>Dipodascales</taxon>
        <taxon>Trichomonascaceae</taxon>
        <taxon>Sugiyamaella</taxon>
    </lineage>
</organism>
<dbReference type="PANTHER" id="PTHR42055:SF1">
    <property type="entry name" value="YALI0E03476P"/>
    <property type="match status" value="1"/>
</dbReference>
<dbReference type="AlphaFoldDB" id="A0A167FSJ4"/>
<gene>
    <name evidence="2" type="ORF">AWJ20_3285</name>
</gene>
<proteinExistence type="predicted"/>
<sequence>MSVASNSPYIKVGTLYVKTRVLRALIFFALLISIIYYSFKGHEQKSTSEEIFNTNDDDLDSISERPPWLTTITSKQSLINGLHLDLNRLDNVTQGAIYNVSASEPWRRPYALVDMAPEVRSKNSNLTNTAKTAVSSKSNSWLSMLASLGSSLPTSLFGESPELISGTPTINSRVKVYTFYNPSPGDSDSPIVEVWKRAMWAAGFEPVVLNIDDCKKHDKFKMFEEASAKNIDYFKKNMKWFAWAAKGGGILMDYRVIPVSRGSLTSQVGLLERIKFYSDGFLKRYEPMKLLLVTGGSSSERIVRAVLDFENDNNIVDLFDKYDDEDERDTFAYYSAENVKTMSNGRELSSLEIAKLMNTHLHHAFLKQFQTQGVVVIDPLQAGAHALTVPGEFIATQLAKCPANDEFYNVCPPIIRLVTEAELFTAKKVPFLENSKGLCNNPCWNDDSSSTIIPVTNIEYLPELDSNHFAIMGYPHPLSVLSVLERNASVSVHDSRSRIQRNTLVRQLTSQYIPGNTVGMNHRLLLLKDAIYQAPALSNCIWFNWEDAHRSTVEETHEFLQNLSWEVGFEMDLVDDLSTNSLTDNSEEAKALRAILDASQKRALDKANKDRMGIEAWNLADTEIWKFLAAFTQVRLNKIHSL</sequence>
<keyword evidence="3" id="KW-1185">Reference proteome</keyword>
<dbReference type="EMBL" id="CP014503">
    <property type="protein sequence ID" value="ANB15648.1"/>
    <property type="molecule type" value="Genomic_DNA"/>
</dbReference>
<name>A0A167FSJ4_9ASCO</name>
<protein>
    <submittedName>
        <fullName evidence="2">Uncharacterized protein</fullName>
    </submittedName>
</protein>
<dbReference type="RefSeq" id="XP_018738125.1">
    <property type="nucleotide sequence ID" value="XM_018880292.1"/>
</dbReference>